<name>A0A2H0UK15_9BACT</name>
<evidence type="ECO:0000313" key="2">
    <source>
        <dbReference type="Proteomes" id="UP000229526"/>
    </source>
</evidence>
<proteinExistence type="predicted"/>
<evidence type="ECO:0000313" key="1">
    <source>
        <dbReference type="EMBL" id="PIR86744.1"/>
    </source>
</evidence>
<protein>
    <submittedName>
        <fullName evidence="1">Uncharacterized protein</fullName>
    </submittedName>
</protein>
<dbReference type="Proteomes" id="UP000229526">
    <property type="component" value="Unassembled WGS sequence"/>
</dbReference>
<dbReference type="PROSITE" id="PS51257">
    <property type="entry name" value="PROKAR_LIPOPROTEIN"/>
    <property type="match status" value="1"/>
</dbReference>
<dbReference type="EMBL" id="PFBD01000028">
    <property type="protein sequence ID" value="PIR86744.1"/>
    <property type="molecule type" value="Genomic_DNA"/>
</dbReference>
<gene>
    <name evidence="1" type="ORF">COU11_04520</name>
</gene>
<reference evidence="2" key="1">
    <citation type="submission" date="2017-09" db="EMBL/GenBank/DDBJ databases">
        <title>Depth-based differentiation of microbial function through sediment-hosted aquifers and enrichment of novel symbionts in the deep terrestrial subsurface.</title>
        <authorList>
            <person name="Probst A.J."/>
            <person name="Ladd B."/>
            <person name="Jarett J.K."/>
            <person name="Geller-Mcgrath D.E."/>
            <person name="Sieber C.M.K."/>
            <person name="Emerson J.B."/>
            <person name="Anantharaman K."/>
            <person name="Thomas B.C."/>
            <person name="Malmstrom R."/>
            <person name="Stieglmeier M."/>
            <person name="Klingl A."/>
            <person name="Woyke T."/>
            <person name="Ryan C.M."/>
            <person name="Banfield J.F."/>
        </authorList>
    </citation>
    <scope>NUCLEOTIDE SEQUENCE [LARGE SCALE GENOMIC DNA]</scope>
</reference>
<dbReference type="AlphaFoldDB" id="A0A2H0UK15"/>
<organism evidence="1 2">
    <name type="scientific">Candidatus Harrisonbacteria bacterium CG10_big_fil_rev_8_21_14_0_10_49_15</name>
    <dbReference type="NCBI Taxonomy" id="1974587"/>
    <lineage>
        <taxon>Bacteria</taxon>
        <taxon>Candidatus Harrisoniibacteriota</taxon>
    </lineage>
</organism>
<comment type="caution">
    <text evidence="1">The sequence shown here is derived from an EMBL/GenBank/DDBJ whole genome shotgun (WGS) entry which is preliminary data.</text>
</comment>
<sequence>MRFFFHFALALFLLTSCGPSVEDLKDRIAYIEKHGFRNYEAVLASEPRNAQGLGKEAVWFQFRRINSGKPGAINKWPAVAPAGKFNRGDRVMVAAFVGQGGVIVTERINTEGE</sequence>
<accession>A0A2H0UK15</accession>